<gene>
    <name evidence="1" type="ORF">ACFQVD_00315</name>
</gene>
<comment type="caution">
    <text evidence="1">The sequence shown here is derived from an EMBL/GenBank/DDBJ whole genome shotgun (WGS) entry which is preliminary data.</text>
</comment>
<dbReference type="Proteomes" id="UP001596514">
    <property type="component" value="Unassembled WGS sequence"/>
</dbReference>
<dbReference type="EMBL" id="JBHTEE010000001">
    <property type="protein sequence ID" value="MFC7598540.1"/>
    <property type="molecule type" value="Genomic_DNA"/>
</dbReference>
<evidence type="ECO:0000313" key="1">
    <source>
        <dbReference type="EMBL" id="MFC7598540.1"/>
    </source>
</evidence>
<organism evidence="1 2">
    <name type="scientific">Streptosporangium amethystogenes subsp. fukuiense</name>
    <dbReference type="NCBI Taxonomy" id="698418"/>
    <lineage>
        <taxon>Bacteria</taxon>
        <taxon>Bacillati</taxon>
        <taxon>Actinomycetota</taxon>
        <taxon>Actinomycetes</taxon>
        <taxon>Streptosporangiales</taxon>
        <taxon>Streptosporangiaceae</taxon>
        <taxon>Streptosporangium</taxon>
    </lineage>
</organism>
<reference evidence="2" key="1">
    <citation type="journal article" date="2019" name="Int. J. Syst. Evol. Microbiol.">
        <title>The Global Catalogue of Microorganisms (GCM) 10K type strain sequencing project: providing services to taxonomists for standard genome sequencing and annotation.</title>
        <authorList>
            <consortium name="The Broad Institute Genomics Platform"/>
            <consortium name="The Broad Institute Genome Sequencing Center for Infectious Disease"/>
            <person name="Wu L."/>
            <person name="Ma J."/>
        </authorList>
    </citation>
    <scope>NUCLEOTIDE SEQUENCE [LARGE SCALE GENOMIC DNA]</scope>
    <source>
        <strain evidence="2">JCM 10083</strain>
    </source>
</reference>
<sequence>MSDLGTTLASGVRLLRGLPRRRAEVPQARQSAAAWAADHPEVKAEFVVDESPGTSVVDFHLLLQDPEGGAVALTAQADDGVPQPIGHSMHRAADLLVSVDGIHLSAAQALTMIRSLSHRDATPHDEIVDRCLILNEIRHDDTPVGDEESQAAADEFRRRREAELGPDYLAAHPGKFDRVRALWSIGSERRLADISGDPMELLGAAFSGPNDEIETTIAERLAFELPEPLRDAEPGDVVGPVAHAGTFLTGVVLGRADASADERTLAAAGRVAFTEWLAERRATASIEWHWS</sequence>
<keyword evidence="2" id="KW-1185">Reference proteome</keyword>
<accession>A0ABW2SQI8</accession>
<name>A0ABW2SQI8_9ACTN</name>
<protein>
    <submittedName>
        <fullName evidence="1">Uncharacterized protein</fullName>
    </submittedName>
</protein>
<dbReference type="RefSeq" id="WP_343961949.1">
    <property type="nucleotide sequence ID" value="NZ_BAAAGK010000006.1"/>
</dbReference>
<proteinExistence type="predicted"/>
<evidence type="ECO:0000313" key="2">
    <source>
        <dbReference type="Proteomes" id="UP001596514"/>
    </source>
</evidence>